<sequence length="971" mass="101991">MTPFFRISLVSLTASLGCQHASAQLLRPRYVIPDFSTSQPEYNNWEYSRWDMFYTPHDQKGTLSQNRNYPDKAAPNGYKVYKVGSDEIGPVGDVAKIGDKYVYVGAFNGEYVWDTQSHAEAVASGFTGPMPTNPNPTLPRTIFHLDNPSIRQHASSAFIIGPGYTGNIYSFAELVSYTLDDSLAYNAGTVVFQFQNQGRDVDMDTLRLRYVKNGNTTEIPATDLIIEREAFASHAGFTFTTRAAAEWDVSSLGIRSYQIVWKAAGSSCSVQECLLDTADAYVRDKGLPAKRIFLGTNGASWNQASNWRDVAGGTSPPKNGANIELRGGTSLDLGSTTRKVGLLKTQLPGDFTLQGTTPLELGTGLQSATSATPKTIAFNVPVRMTAFNYFDVGANVTVSLNQPFTSAPPATGFTGATGFEKRGDGNLKLAADNSFAGALFVSGGQLTISGKSFYGAPGPTELDVTYIYLGELVLESTGTLGVSGVRVELGSTPYEIPGETRPSRLVVKGERVFDRPINFTGGSNPKLLTFTGTGAGSTCSSAITLHDGTELGIFGTETPTGDFSLETPLATDKVRFTGAFTGGDTINHAPTPHSLRKTGAGTVTFAGTNKAYKHRTSVEEGRLVSEAGTGITGGNWISVSQGATFTANGPLTLTGGNLTVNGLLDGSGALTRSGSVVVSGGGHIAKPLTIDASSALAPGNGLGSITMTGNQTWGPDGHLRFEIGGEGVSDSVNISGALALTATAANRFFIDLQSLTLSGAAGPVHDFNGYGDFSWRICTASGGITGFDPAAFSVNTAGFTNSLAGNFSVALRGQDLVLVYTATSSPNPSFTTWAASLPAGSQGPADDADHDGVSNLVEFSLGTSGTAVNADGSPLRIRRETTEGIGHSVLEFSVAEPFRPGVVAQLLQSPSMDSGSWRTVASKSGPAAWQSLGILTEATPAGGRRKLTVRVPDAAGEPPQRFFQLRFRNGK</sequence>
<evidence type="ECO:0000313" key="2">
    <source>
        <dbReference type="EMBL" id="MBK1815698.1"/>
    </source>
</evidence>
<name>A0A934R444_9BACT</name>
<keyword evidence="1" id="KW-0732">Signal</keyword>
<dbReference type="Proteomes" id="UP000600139">
    <property type="component" value="Unassembled WGS sequence"/>
</dbReference>
<organism evidence="2 3">
    <name type="scientific">Luteolibacter yonseiensis</name>
    <dbReference type="NCBI Taxonomy" id="1144680"/>
    <lineage>
        <taxon>Bacteria</taxon>
        <taxon>Pseudomonadati</taxon>
        <taxon>Verrucomicrobiota</taxon>
        <taxon>Verrucomicrobiia</taxon>
        <taxon>Verrucomicrobiales</taxon>
        <taxon>Verrucomicrobiaceae</taxon>
        <taxon>Luteolibacter</taxon>
    </lineage>
</organism>
<dbReference type="AlphaFoldDB" id="A0A934R444"/>
<dbReference type="Pfam" id="PF12951">
    <property type="entry name" value="PATR"/>
    <property type="match status" value="2"/>
</dbReference>
<dbReference type="RefSeq" id="WP_200350655.1">
    <property type="nucleotide sequence ID" value="NZ_BAABHZ010000008.1"/>
</dbReference>
<evidence type="ECO:0000256" key="1">
    <source>
        <dbReference type="ARBA" id="ARBA00022729"/>
    </source>
</evidence>
<dbReference type="NCBIfam" id="TIGR02601">
    <property type="entry name" value="autotrns_rpt"/>
    <property type="match status" value="1"/>
</dbReference>
<proteinExistence type="predicted"/>
<dbReference type="PROSITE" id="PS51257">
    <property type="entry name" value="PROKAR_LIPOPROTEIN"/>
    <property type="match status" value="1"/>
</dbReference>
<dbReference type="EMBL" id="JAENIK010000009">
    <property type="protein sequence ID" value="MBK1815698.1"/>
    <property type="molecule type" value="Genomic_DNA"/>
</dbReference>
<gene>
    <name evidence="2" type="ORF">JIN84_08725</name>
</gene>
<keyword evidence="3" id="KW-1185">Reference proteome</keyword>
<comment type="caution">
    <text evidence="2">The sequence shown here is derived from an EMBL/GenBank/DDBJ whole genome shotgun (WGS) entry which is preliminary data.</text>
</comment>
<dbReference type="InterPro" id="IPR013425">
    <property type="entry name" value="Autotrns_rpt"/>
</dbReference>
<accession>A0A934R444</accession>
<protein>
    <submittedName>
        <fullName evidence="2">Autotransporter-associated beta strand repeat-containing protein</fullName>
    </submittedName>
</protein>
<evidence type="ECO:0000313" key="3">
    <source>
        <dbReference type="Proteomes" id="UP000600139"/>
    </source>
</evidence>
<reference evidence="2" key="1">
    <citation type="submission" date="2021-01" db="EMBL/GenBank/DDBJ databases">
        <title>Modified the classification status of verrucomicrobia.</title>
        <authorList>
            <person name="Feng X."/>
        </authorList>
    </citation>
    <scope>NUCLEOTIDE SEQUENCE</scope>
    <source>
        <strain evidence="2">JCM 18052</strain>
    </source>
</reference>